<evidence type="ECO:0000313" key="4">
    <source>
        <dbReference type="Proteomes" id="UP000186176"/>
    </source>
</evidence>
<comment type="caution">
    <text evidence="3">The sequence shown here is derived from an EMBL/GenBank/DDBJ whole genome shotgun (WGS) entry which is preliminary data.</text>
</comment>
<gene>
    <name evidence="3" type="ORF">cubi_00778</name>
</gene>
<feature type="region of interest" description="Disordered" evidence="2">
    <location>
        <begin position="317"/>
        <end position="336"/>
    </location>
</feature>
<dbReference type="EMBL" id="LRBP01000029">
    <property type="protein sequence ID" value="OII71400.1"/>
    <property type="molecule type" value="Genomic_DNA"/>
</dbReference>
<feature type="compositionally biased region" description="Basic and acidic residues" evidence="2">
    <location>
        <begin position="317"/>
        <end position="331"/>
    </location>
</feature>
<protein>
    <submittedName>
        <fullName evidence="3">Uncharacterized protein</fullName>
    </submittedName>
</protein>
<accession>A0A1J4MAZ9</accession>
<organism evidence="3 4">
    <name type="scientific">Cryptosporidium ubiquitum</name>
    <dbReference type="NCBI Taxonomy" id="857276"/>
    <lineage>
        <taxon>Eukaryota</taxon>
        <taxon>Sar</taxon>
        <taxon>Alveolata</taxon>
        <taxon>Apicomplexa</taxon>
        <taxon>Conoidasida</taxon>
        <taxon>Coccidia</taxon>
        <taxon>Eucoccidiorida</taxon>
        <taxon>Eimeriorina</taxon>
        <taxon>Cryptosporidiidae</taxon>
        <taxon>Cryptosporidium</taxon>
    </lineage>
</organism>
<proteinExistence type="predicted"/>
<dbReference type="RefSeq" id="XP_028873235.1">
    <property type="nucleotide sequence ID" value="XM_029017791.1"/>
</dbReference>
<dbReference type="GeneID" id="39977570"/>
<evidence type="ECO:0000313" key="3">
    <source>
        <dbReference type="EMBL" id="OII71400.1"/>
    </source>
</evidence>
<dbReference type="AlphaFoldDB" id="A0A1J4MAZ9"/>
<name>A0A1J4MAZ9_9CRYT</name>
<evidence type="ECO:0000256" key="1">
    <source>
        <dbReference type="SAM" id="Coils"/>
    </source>
</evidence>
<keyword evidence="1" id="KW-0175">Coiled coil</keyword>
<keyword evidence="4" id="KW-1185">Reference proteome</keyword>
<dbReference type="OrthoDB" id="340025at2759"/>
<dbReference type="VEuPathDB" id="CryptoDB:cubi_00778"/>
<reference evidence="3 4" key="1">
    <citation type="submission" date="2016-10" db="EMBL/GenBank/DDBJ databases">
        <title>Reductive evolution of mitochondrial metabolism and differential evolution of invasion-related proteins in Cryptosporidium.</title>
        <authorList>
            <person name="Liu S."/>
            <person name="Roellig D.M."/>
            <person name="Guo Y."/>
            <person name="Li N."/>
            <person name="Frace M.A."/>
            <person name="Tang K."/>
            <person name="Zhang L."/>
            <person name="Feng Y."/>
            <person name="Xiao L."/>
        </authorList>
    </citation>
    <scope>NUCLEOTIDE SEQUENCE [LARGE SCALE GENOMIC DNA]</scope>
    <source>
        <strain evidence="3">39726</strain>
    </source>
</reference>
<sequence length="801" mass="92580">MSAEKELFTLEEFQRMKLVTRSRVNKAINSSTSILESARSSCQKAPKSYKMLNLVPGAIEAPKRDGKSVEEFAVIISKKYSSRVNDKAKNKKKDLKIKRGINGMIKDWNIIEGSETGEMNIGDSTFKDFVTEAKAAEFVIKFLDRMQSKKYEMNYDNVSMHVKGETQLDRQLSAYPLFVSTISHVSMGFSTTRRDGTSLYDIVGAGVDSNLSSLVGNFKSNKHIFDRSPLVQLSQELEKDSLLEKAPSWSSKLLPSIGTKLDYQTFDEEKALGVYSKDKINKESIIFRQFTQLPSAGRMGKRYTNLEALNTLALQKDESSVHDDTTTDSKSKKSQGNVNSSLQIVTDLNKIPIKFPWILEELPIAQSFKNQFLLFSENSSSNKNESKEDNVKKTFFQKAKGLSTSTLRQENVIKAIVSNRGIAMVRNITNVPADSKLEAYFDELDDNSDNDDRYLWENDRERKNHETKEIGVQKYLEETSFDMDFQNKEQDLESLMKDLEIHYNQIKNERNEENTLKQGNVIQPPQSGQISSFAYHESTDYLDFHNIETLQKTSDMTNITKDNELSKMLLQGMNSYTGPELKIEYDLSELYNPERNLYRGEGIEKTWKSYYDSLKNYQESINKKKEYMDRIHYNISPSRKILNGSQSRKSKIPKSFLPIHERLQQEDDPQEEYYSFVQGQRMIKESMNQFPIQSHTSGNKTIGENNIHLITSKSRGHIRGLAAVRGGRRIQQRLMSDRSKYENELRSRKEDLGFLEYKEKDRQEFLEHVRYNNKKIQEVYRMEDKLKTKARIASRGRFKKI</sequence>
<feature type="coiled-coil region" evidence="1">
    <location>
        <begin position="485"/>
        <end position="516"/>
    </location>
</feature>
<evidence type="ECO:0000256" key="2">
    <source>
        <dbReference type="SAM" id="MobiDB-lite"/>
    </source>
</evidence>
<dbReference type="Proteomes" id="UP000186176">
    <property type="component" value="Unassembled WGS sequence"/>
</dbReference>